<dbReference type="Pfam" id="PF06545">
    <property type="entry name" value="AllG"/>
    <property type="match status" value="1"/>
</dbReference>
<dbReference type="Gene3D" id="3.90.1700.10">
    <property type="entry name" value="v583 domain like"/>
    <property type="match status" value="1"/>
</dbReference>
<protein>
    <submittedName>
        <fullName evidence="1">YahG/YlbE-like protein</fullName>
    </submittedName>
</protein>
<dbReference type="InterPro" id="IPR009499">
    <property type="entry name" value="AllG-like"/>
</dbReference>
<reference evidence="1" key="2">
    <citation type="journal article" date="1991" name="J. Bacteriol.">
        <title>Cloning and comparison of the DNA encoding ammelide aminohydrolase and cyanuric acid amidohydrolase from three s-triazine-degrading bacterial strains.</title>
        <authorList>
            <person name="Eaton R.W."/>
            <person name="Karns J.S."/>
        </authorList>
    </citation>
    <scope>NUCLEOTIDE SEQUENCE</scope>
    <source>
        <strain evidence="1">NRRL B-12227</strain>
    </source>
</reference>
<dbReference type="Gene3D" id="1.10.10.660">
    <property type="entry name" value="conserved protein of unknown function from Enterococcus faecalis V583"/>
    <property type="match status" value="1"/>
</dbReference>
<reference evidence="1" key="4">
    <citation type="journal article" date="1999" name="Appl. Environ. Microbiol.">
        <title>Gene sequence and properties of an s-triazine ring-cleavage enzyme from Pseudomonas sp. strain NRRLB-12227.</title>
        <authorList>
            <person name="Karns J.S."/>
        </authorList>
    </citation>
    <scope>NUCLEOTIDE SEQUENCE OF 238-477</scope>
    <source>
        <strain evidence="1">NRRL B-12227</strain>
    </source>
</reference>
<evidence type="ECO:0000313" key="1">
    <source>
        <dbReference type="EMBL" id="AAK00491.1"/>
    </source>
</evidence>
<accession>Q7BS99</accession>
<organism evidence="1">
    <name type="scientific">Paracidovorax citrulli</name>
    <name type="common">Acidovorax citrulli</name>
    <dbReference type="NCBI Taxonomy" id="80869"/>
    <lineage>
        <taxon>Bacteria</taxon>
        <taxon>Pseudomonadati</taxon>
        <taxon>Pseudomonadota</taxon>
        <taxon>Betaproteobacteria</taxon>
        <taxon>Burkholderiales</taxon>
        <taxon>Comamonadaceae</taxon>
        <taxon>Paracidovorax</taxon>
    </lineage>
</organism>
<dbReference type="AlphaFoldDB" id="Q7BS99"/>
<reference evidence="1" key="5">
    <citation type="submission" date="2001-02" db="EMBL/GenBank/DDBJ databases">
        <authorList>
            <person name="Eaton R.W."/>
        </authorList>
    </citation>
    <scope>NUCLEOTIDE SEQUENCE</scope>
    <source>
        <strain evidence="1">NRRL B-12227</strain>
    </source>
</reference>
<dbReference type="EMBL" id="AF086815">
    <property type="protein sequence ID" value="AAK00491.1"/>
    <property type="molecule type" value="Genomic_DNA"/>
</dbReference>
<sequence length="477" mass="49938">MSSIRDLIQSDLKIANLGLPSFRDDLEAAGASVISIDWSPPLSGDVDAGWSLATMMSGDDIGDAIDAANKVALERVLGAEPMWLDCLPARDALVGMTDRTILHSGPPVAWEDMAGPMQGAIIGAMLFEGLAPDDVAARKMCEQGAIEFSPCHHLNAVGPMAGVISASMPVLVIEDANGGNRAFSNLNEGLGKALRFGAYGEDVLSRLAWMRDVLGPALSVIARALGGVNLKSITAQALQMGDECHNRNQAATSLLFREIVPALVRSDFPKDQIPDVLDFIAGNNHFYLNFSMAAAKVALMAGSNVPNSSLVTVMARNGVEFGIQMSGTGNQWFTGTAQMVKGLYFPGFGEDDAAPDLGDSAITETMGIGGFAMAAAPGIVQFVGGTPETAKQYTREMYEITLGRNPTYSLPPLGFIGTPTGIDVRLVADKNILPLINTGIAHKDAGVGQIGAGLVSPPIECFASALAALADQFVSAK</sequence>
<dbReference type="Gene3D" id="3.40.50.720">
    <property type="entry name" value="NAD(P)-binding Rossmann-like Domain"/>
    <property type="match status" value="1"/>
</dbReference>
<reference evidence="1" key="1">
    <citation type="journal article" date="1991" name="J. Bacteriol.">
        <title>Cloning and analysis of s-triazine catabolic genes from Pseudomonas sp. strain NRRLB-12227.</title>
        <authorList>
            <person name="Eaton R.W."/>
            <person name="Karns J.S."/>
        </authorList>
    </citation>
    <scope>NUCLEOTIDE SEQUENCE</scope>
    <source>
        <strain evidence="1">NRRL B-12227</strain>
    </source>
</reference>
<dbReference type="InterPro" id="IPR024033">
    <property type="entry name" value="OXTCase_su_AllG_h-dom"/>
</dbReference>
<reference evidence="1" key="3">
    <citation type="submission" date="1998-09" db="EMBL/GenBank/DDBJ databases">
        <title>DNA sequences of s-triazine catabolic gene regions from Enterobacter cloacae strain 99, Acidovorax avenae NRRLB-12227, and Pseudomonas huttiensis NRRLB-12228.</title>
        <authorList>
            <person name="Eaton R.W."/>
        </authorList>
    </citation>
    <scope>NUCLEOTIDE SEQUENCE</scope>
    <source>
        <strain evidence="1">NRRL B-12227</strain>
    </source>
</reference>
<proteinExistence type="predicted"/>
<name>Q7BS99_PARCI</name>
<dbReference type="Gene3D" id="3.90.1710.10">
    <property type="entry name" value="Enterococcus faecalis V583 domain"/>
    <property type="match status" value="1"/>
</dbReference>